<comment type="caution">
    <text evidence="1">The sequence shown here is derived from an EMBL/GenBank/DDBJ whole genome shotgun (WGS) entry which is preliminary data.</text>
</comment>
<evidence type="ECO:0000313" key="1">
    <source>
        <dbReference type="EMBL" id="KAA6394241.1"/>
    </source>
</evidence>
<protein>
    <submittedName>
        <fullName evidence="1">Uncharacterized protein</fullName>
    </submittedName>
</protein>
<dbReference type="InterPro" id="IPR011050">
    <property type="entry name" value="Pectin_lyase_fold/virulence"/>
</dbReference>
<dbReference type="Proteomes" id="UP000324800">
    <property type="component" value="Unassembled WGS sequence"/>
</dbReference>
<organism evidence="1 2">
    <name type="scientific">Streblomastix strix</name>
    <dbReference type="NCBI Taxonomy" id="222440"/>
    <lineage>
        <taxon>Eukaryota</taxon>
        <taxon>Metamonada</taxon>
        <taxon>Preaxostyla</taxon>
        <taxon>Oxymonadida</taxon>
        <taxon>Streblomastigidae</taxon>
        <taxon>Streblomastix</taxon>
    </lineage>
</organism>
<name>A0A5J4WH58_9EUKA</name>
<accession>A0A5J4WH58</accession>
<reference evidence="1 2" key="1">
    <citation type="submission" date="2019-03" db="EMBL/GenBank/DDBJ databases">
        <title>Single cell metagenomics reveals metabolic interactions within the superorganism composed of flagellate Streblomastix strix and complex community of Bacteroidetes bacteria on its surface.</title>
        <authorList>
            <person name="Treitli S.C."/>
            <person name="Kolisko M."/>
            <person name="Husnik F."/>
            <person name="Keeling P."/>
            <person name="Hampl V."/>
        </authorList>
    </citation>
    <scope>NUCLEOTIDE SEQUENCE [LARGE SCALE GENOMIC DNA]</scope>
    <source>
        <strain evidence="1">ST1C</strain>
    </source>
</reference>
<gene>
    <name evidence="1" type="ORF">EZS28_010232</name>
</gene>
<proteinExistence type="predicted"/>
<dbReference type="EMBL" id="SNRW01001998">
    <property type="protein sequence ID" value="KAA6394241.1"/>
    <property type="molecule type" value="Genomic_DNA"/>
</dbReference>
<dbReference type="SUPFAM" id="SSF51126">
    <property type="entry name" value="Pectin lyase-like"/>
    <property type="match status" value="3"/>
</dbReference>
<evidence type="ECO:0000313" key="2">
    <source>
        <dbReference type="Proteomes" id="UP000324800"/>
    </source>
</evidence>
<sequence length="1322" mass="145985">MTGSNIGTLSTQSASNFEYFECLQDGALIDAFRTIPLFQSNSGQLILQEGYIHDIILSDCSLIEISGQSSTSTATVEIILCRFERISLHKATDIDPNNHSIQPTQCCVIQLKVPNTSHYDTHSYQFVDNLFCGITSGEIEDPLFRMTSYSDYAPVMITYEGYPDEQIGNCECNIIFKRSRFISTHGSHTGAIDIRGRIQTIQLDRMTFNKTIAENGVRFIPDVVYGNVLYVSGNDDISHFASGFINLCRSDSDMPKLAAQNNIDIGSFDYLIPDFYNIITVSVSGSDATGIGIETNPFQTVYTAVALSNPKKASFVEKIVDMEDVISIINIKAGTYIEPRMRVISERMTMKGEGIQNTIIRNDITSDDKTSCLISIEPDNTECKLDINDITFEQQNYGSLENDSLIMIQYGEVRLQSCSFSQTDLSTLHNTPYIRIKQKSVALSRISFLNSNFSHDTAAIEVISGGGATFIGCNFTSISGAAVLSAVLSETQADLIMYNCKFLNCQSYSGSIPSGYTISISCTFQQDFNSQKVQSILKSPVCTFTQCDFTGNTGQVNSELQFLGEQMIIGFVQCNINSNNISYSSQWDSQYLNEVRSYSFGGCTGSDQNATFYINSSGLDSGTGTISDPFRLIRQAINQKTQGGQSLLTLQIGSGTWEDDGLMIGARSISLEGIDINQTILMNKITSRIWLACIIGGKLTIRNAGLRQASAPESYSGMLTLLGGGQIELTSVVIKQREISLKQSSNTLYASAGDIIITDCIFERATFINRLSPPTNAATIYCEDKFGSLSINNSNFTQQYTSLSDPPTSDILKLQNNAEYGGGCIVIQNAQSLKFIESNFTQNQGWRTGVINVQKMRNNWYFQANESSAITSYVQISKCNFVNNNALKDNIIQPISLKHDIGNDIILDHIYTKNETIRSITQCSSSSQEPKIGSLHAKFQLGVFDYILFTKRTVETAYVSIEGSDQITSASGLYINPFRTVEFALFHTTSSQIQASNIFLFPGNFTEQTLSVGGHSLIITGTAQGRTEPETNMTTATHPGPSEILNCQEINQELIRVFDGVLTLQLIVIRVDNSNNKPTPFCVIAIHGKQSSATIEYCSFNVIDPRGYLDGEFLSLDRGGNLIMRYTSFEAILEKNRPILFIVVSENSNVLMQQVNITSCKINESCSGVVHLQYFTGGTATLNQCQFNYDVAVTYAFTGNKPFGGGLLIELCESPLSSSYVYGSGKQYLDSSRMLLIRDCIFDTNIGDCSGAVTISGTRTLLQEERFQFIHCEFESNIAGSDFVHPEDPYGNDVYFYIADGYKEIIVMKGQFDEPVYITRDV</sequence>